<dbReference type="PANTHER" id="PTHR46579:SF1">
    <property type="entry name" value="F5_8 TYPE C DOMAIN-CONTAINING PROTEIN"/>
    <property type="match status" value="1"/>
</dbReference>
<keyword evidence="2" id="KW-1185">Reference proteome</keyword>
<gene>
    <name evidence="1" type="ORF">D9758_010711</name>
</gene>
<organism evidence="1 2">
    <name type="scientific">Tetrapyrgos nigripes</name>
    <dbReference type="NCBI Taxonomy" id="182062"/>
    <lineage>
        <taxon>Eukaryota</taxon>
        <taxon>Fungi</taxon>
        <taxon>Dikarya</taxon>
        <taxon>Basidiomycota</taxon>
        <taxon>Agaricomycotina</taxon>
        <taxon>Agaricomycetes</taxon>
        <taxon>Agaricomycetidae</taxon>
        <taxon>Agaricales</taxon>
        <taxon>Marasmiineae</taxon>
        <taxon>Marasmiaceae</taxon>
        <taxon>Tetrapyrgos</taxon>
    </lineage>
</organism>
<evidence type="ECO:0000313" key="2">
    <source>
        <dbReference type="Proteomes" id="UP000559256"/>
    </source>
</evidence>
<proteinExistence type="predicted"/>
<comment type="caution">
    <text evidence="1">The sequence shown here is derived from an EMBL/GenBank/DDBJ whole genome shotgun (WGS) entry which is preliminary data.</text>
</comment>
<sequence length="570" mass="64981">MLMHMKGHNAKSPCRMCSIVGVVGPNDSRTNYVPLNRAWIDEDDRIRVYDPTNLPMRTHDNLLAQAAEVQAAPTNAQAERLAQQYGIKEIPALSFLDSLIFPTSFPYDFMHLIWENLVKNLVLHWTGQFKGLDDGSENYTIEKAIWEAIGAETAVSGATIPSTFGARVPDVANDKTTINAEMWSFWTMYLGPVLLRKRLSRKFYDHFILLVKLLNKCLQFEITTEEVNEIRQGFVEWVQKYEKYYYQYSPERVSACPLTIHALLHIADSIETMGPVWCYWAFPMERYCGSLQPAIRSRRFPYRSLDRYVLETAQLMQIKLRYDVIEELKLGPSKVNPPQGSSELFSTPDYLLCPPKAQSPDGHLSAGLVTSICAALVTRLNTEHTPGQKKKRIPIGVVRQHFKSAHVEIWGCVRQVDSEEGETIRASCVGGIAQEDSRDATFIRYQAYVDLHARMNNRRQKLVLQDFYGQLERIIVVRFTEQAAYQALKLTSGEEICLAAIRTCKLDKKQPLRDIGMDMHFYSGFGALDVIGIESIQSLMGRVRDRNKAGWALLDRSGTLRRTLYTDSDD</sequence>
<dbReference type="AlphaFoldDB" id="A0A8H5GG75"/>
<evidence type="ECO:0000313" key="1">
    <source>
        <dbReference type="EMBL" id="KAF5364426.1"/>
    </source>
</evidence>
<protein>
    <submittedName>
        <fullName evidence="1">Uncharacterized protein</fullName>
    </submittedName>
</protein>
<reference evidence="1 2" key="1">
    <citation type="journal article" date="2020" name="ISME J.">
        <title>Uncovering the hidden diversity of litter-decomposition mechanisms in mushroom-forming fungi.</title>
        <authorList>
            <person name="Floudas D."/>
            <person name="Bentzer J."/>
            <person name="Ahren D."/>
            <person name="Johansson T."/>
            <person name="Persson P."/>
            <person name="Tunlid A."/>
        </authorList>
    </citation>
    <scope>NUCLEOTIDE SEQUENCE [LARGE SCALE GENOMIC DNA]</scope>
    <source>
        <strain evidence="1 2">CBS 291.85</strain>
    </source>
</reference>
<dbReference type="OrthoDB" id="6613063at2759"/>
<dbReference type="Proteomes" id="UP000559256">
    <property type="component" value="Unassembled WGS sequence"/>
</dbReference>
<name>A0A8H5GG75_9AGAR</name>
<dbReference type="EMBL" id="JAACJM010000033">
    <property type="protein sequence ID" value="KAF5364426.1"/>
    <property type="molecule type" value="Genomic_DNA"/>
</dbReference>
<dbReference type="PANTHER" id="PTHR46579">
    <property type="entry name" value="F5/8 TYPE C DOMAIN-CONTAINING PROTEIN-RELATED"/>
    <property type="match status" value="1"/>
</dbReference>
<accession>A0A8H5GG75</accession>